<protein>
    <submittedName>
        <fullName evidence="3">Vacuolar membrane protein YPL162C</fullName>
    </submittedName>
</protein>
<dbReference type="Proteomes" id="UP001642464">
    <property type="component" value="Unassembled WGS sequence"/>
</dbReference>
<feature type="transmembrane region" description="Helical" evidence="2">
    <location>
        <begin position="55"/>
        <end position="76"/>
    </location>
</feature>
<dbReference type="PANTHER" id="PTHR31735:SF1">
    <property type="entry name" value="VACUOLAR MEMBRANE PROTEIN YPL162C"/>
    <property type="match status" value="1"/>
</dbReference>
<accession>A0ABP0SP94</accession>
<comment type="caution">
    <text evidence="3">The sequence shown here is derived from an EMBL/GenBank/DDBJ whole genome shotgun (WGS) entry which is preliminary data.</text>
</comment>
<feature type="region of interest" description="Disordered" evidence="1">
    <location>
        <begin position="205"/>
        <end position="228"/>
    </location>
</feature>
<reference evidence="3 4" key="1">
    <citation type="submission" date="2024-02" db="EMBL/GenBank/DDBJ databases">
        <authorList>
            <person name="Chen Y."/>
            <person name="Shah S."/>
            <person name="Dougan E. K."/>
            <person name="Thang M."/>
            <person name="Chan C."/>
        </authorList>
    </citation>
    <scope>NUCLEOTIDE SEQUENCE [LARGE SCALE GENOMIC DNA]</scope>
</reference>
<dbReference type="Pfam" id="PF12400">
    <property type="entry name" value="STIMATE"/>
    <property type="match status" value="1"/>
</dbReference>
<name>A0ABP0SP94_9DINO</name>
<proteinExistence type="predicted"/>
<sequence length="228" mass="25118">VRLTALHALRACKTDDKDCFLLDTISPAGLGHMFNIVLAVILAQSATDRDVNECAWYFFNFSFDTVAGVPLSYLLLRTAERTVLHSCPRSGHYYNPETQRISPKRWAWQTVSWCAIVLLTKMLLAVPVLLLARQLGALGTWIFRPIDHSPKFELVVVMVLTPAIFNSVQFYVIDSFLKRRLTVLDGFSTGDGQSALEGSRLLVSDADSEGSDSTHAAAPSNGNAISTI</sequence>
<dbReference type="PANTHER" id="PTHR31735">
    <property type="entry name" value="VACUOLAR MEMBRANE PROTEIN YPL162C"/>
    <property type="match status" value="1"/>
</dbReference>
<keyword evidence="2" id="KW-0472">Membrane</keyword>
<organism evidence="3 4">
    <name type="scientific">Durusdinium trenchii</name>
    <dbReference type="NCBI Taxonomy" id="1381693"/>
    <lineage>
        <taxon>Eukaryota</taxon>
        <taxon>Sar</taxon>
        <taxon>Alveolata</taxon>
        <taxon>Dinophyceae</taxon>
        <taxon>Suessiales</taxon>
        <taxon>Symbiodiniaceae</taxon>
        <taxon>Durusdinium</taxon>
    </lineage>
</organism>
<keyword evidence="4" id="KW-1185">Reference proteome</keyword>
<dbReference type="EMBL" id="CAXAMM010044330">
    <property type="protein sequence ID" value="CAK9114222.1"/>
    <property type="molecule type" value="Genomic_DNA"/>
</dbReference>
<evidence type="ECO:0000256" key="1">
    <source>
        <dbReference type="SAM" id="MobiDB-lite"/>
    </source>
</evidence>
<evidence type="ECO:0000256" key="2">
    <source>
        <dbReference type="SAM" id="Phobius"/>
    </source>
</evidence>
<feature type="transmembrane region" description="Helical" evidence="2">
    <location>
        <begin position="152"/>
        <end position="173"/>
    </location>
</feature>
<gene>
    <name evidence="3" type="ORF">SCF082_LOCUS52918</name>
</gene>
<keyword evidence="2" id="KW-1133">Transmembrane helix</keyword>
<feature type="transmembrane region" description="Helical" evidence="2">
    <location>
        <begin position="20"/>
        <end position="43"/>
    </location>
</feature>
<keyword evidence="2" id="KW-0812">Transmembrane</keyword>
<evidence type="ECO:0000313" key="4">
    <source>
        <dbReference type="Proteomes" id="UP001642464"/>
    </source>
</evidence>
<evidence type="ECO:0000313" key="3">
    <source>
        <dbReference type="EMBL" id="CAK9114222.1"/>
    </source>
</evidence>
<dbReference type="InterPro" id="IPR022127">
    <property type="entry name" value="STIMATE/YPL162C"/>
</dbReference>
<feature type="non-terminal residue" evidence="3">
    <location>
        <position position="1"/>
    </location>
</feature>
<feature type="transmembrane region" description="Helical" evidence="2">
    <location>
        <begin position="110"/>
        <end position="132"/>
    </location>
</feature>